<gene>
    <name evidence="1" type="ORF">EV182_007675</name>
</gene>
<dbReference type="EMBL" id="JAMZIH010008788">
    <property type="protein sequence ID" value="KAJ1671361.1"/>
    <property type="molecule type" value="Genomic_DNA"/>
</dbReference>
<proteinExistence type="predicted"/>
<keyword evidence="2" id="KW-1185">Reference proteome</keyword>
<evidence type="ECO:0000313" key="2">
    <source>
        <dbReference type="Proteomes" id="UP001145114"/>
    </source>
</evidence>
<sequence>VKTNDAGQVANVASKKGHSTRLTGVLNIEGEGKGKTSQKKGKKADINTQQQQSTKEETNPWLNAAAATSTRMTSGKANLSLTNDSSKADKSLAKLNKKKQKSRGSRDEAGESEIVLNPEQTLKLAPPLAMDNHANGANEGDDDDVMLAGIDGDVEMKTTKTNPLAISQRELVERAFANDEVVEKEFAEEKANAIEADRPKDEDLTLPGWGSWGGTGIEAPKGKVVRRAAEGVGLNPKKRKDAHLSNVIINEKKLKAASKYQVEKLPYLFKDHK</sequence>
<dbReference type="Proteomes" id="UP001145114">
    <property type="component" value="Unassembled WGS sequence"/>
</dbReference>
<reference evidence="1" key="1">
    <citation type="submission" date="2022-06" db="EMBL/GenBank/DDBJ databases">
        <title>Phylogenomic reconstructions and comparative analyses of Kickxellomycotina fungi.</title>
        <authorList>
            <person name="Reynolds N.K."/>
            <person name="Stajich J.E."/>
            <person name="Barry K."/>
            <person name="Grigoriev I.V."/>
            <person name="Crous P."/>
            <person name="Smith M.E."/>
        </authorList>
    </citation>
    <scope>NUCLEOTIDE SEQUENCE</scope>
    <source>
        <strain evidence="1">RSA 2271</strain>
    </source>
</reference>
<protein>
    <submittedName>
        <fullName evidence="1">Uncharacterized protein</fullName>
    </submittedName>
</protein>
<comment type="caution">
    <text evidence="1">The sequence shown here is derived from an EMBL/GenBank/DDBJ whole genome shotgun (WGS) entry which is preliminary data.</text>
</comment>
<organism evidence="1 2">
    <name type="scientific">Spiromyces aspiralis</name>
    <dbReference type="NCBI Taxonomy" id="68401"/>
    <lineage>
        <taxon>Eukaryota</taxon>
        <taxon>Fungi</taxon>
        <taxon>Fungi incertae sedis</taxon>
        <taxon>Zoopagomycota</taxon>
        <taxon>Kickxellomycotina</taxon>
        <taxon>Kickxellomycetes</taxon>
        <taxon>Kickxellales</taxon>
        <taxon>Kickxellaceae</taxon>
        <taxon>Spiromyces</taxon>
    </lineage>
</organism>
<accession>A0ACC1H7C2</accession>
<feature type="non-terminal residue" evidence="1">
    <location>
        <position position="1"/>
    </location>
</feature>
<evidence type="ECO:0000313" key="1">
    <source>
        <dbReference type="EMBL" id="KAJ1671361.1"/>
    </source>
</evidence>
<feature type="non-terminal residue" evidence="1">
    <location>
        <position position="273"/>
    </location>
</feature>
<name>A0ACC1H7C2_9FUNG</name>